<gene>
    <name evidence="4 5 6" type="primary">RPP38</name>
</gene>
<accession>A0A6J0SIU2</accession>
<reference evidence="4 5" key="1">
    <citation type="submission" date="2025-05" db="UniProtKB">
        <authorList>
            <consortium name="RefSeq"/>
        </authorList>
    </citation>
    <scope>IDENTIFICATION</scope>
</reference>
<dbReference type="CTD" id="10557"/>
<evidence type="ECO:0000313" key="3">
    <source>
        <dbReference type="Proteomes" id="UP001652642"/>
    </source>
</evidence>
<dbReference type="GO" id="GO:0001682">
    <property type="term" value="P:tRNA 5'-leader removal"/>
    <property type="evidence" value="ECO:0007669"/>
    <property type="project" value="InterPro"/>
</dbReference>
<dbReference type="Proteomes" id="UP001652642">
    <property type="component" value="Chromosome 6"/>
</dbReference>
<dbReference type="RefSeq" id="XP_020633627.2">
    <property type="nucleotide sequence ID" value="XM_020777968.2"/>
</dbReference>
<dbReference type="GO" id="GO:0033204">
    <property type="term" value="F:ribonuclease P RNA binding"/>
    <property type="evidence" value="ECO:0007669"/>
    <property type="project" value="TreeGrafter"/>
</dbReference>
<evidence type="ECO:0000313" key="6">
    <source>
        <dbReference type="RefSeq" id="XP_020633629.2"/>
    </source>
</evidence>
<feature type="region of interest" description="Disordered" evidence="1">
    <location>
        <begin position="1"/>
        <end position="23"/>
    </location>
</feature>
<feature type="compositionally biased region" description="Basic residues" evidence="1">
    <location>
        <begin position="273"/>
        <end position="287"/>
    </location>
</feature>
<name>A0A6J0SIU2_9SAUR</name>
<dbReference type="PANTHER" id="PTHR46948">
    <property type="entry name" value="RIBONUCLEASE P PROTEIN SUBUNIT P38"/>
    <property type="match status" value="1"/>
</dbReference>
<keyword evidence="3" id="KW-1185">Reference proteome</keyword>
<dbReference type="AlphaFoldDB" id="A0A6J0SIU2"/>
<dbReference type="GeneID" id="110070295"/>
<feature type="region of interest" description="Disordered" evidence="1">
    <location>
        <begin position="229"/>
        <end position="255"/>
    </location>
</feature>
<dbReference type="GO" id="GO:0004526">
    <property type="term" value="F:ribonuclease P activity"/>
    <property type="evidence" value="ECO:0007669"/>
    <property type="project" value="TreeGrafter"/>
</dbReference>
<dbReference type="GO" id="GO:0001650">
    <property type="term" value="C:fibrillar center"/>
    <property type="evidence" value="ECO:0007669"/>
    <property type="project" value="TreeGrafter"/>
</dbReference>
<dbReference type="Pfam" id="PF01248">
    <property type="entry name" value="Ribosomal_L7Ae"/>
    <property type="match status" value="1"/>
</dbReference>
<protein>
    <submittedName>
        <fullName evidence="4 5">Ribonuclease P protein subunit p38</fullName>
    </submittedName>
</protein>
<proteinExistence type="predicted"/>
<dbReference type="InterPro" id="IPR029064">
    <property type="entry name" value="Ribosomal_eL30-like_sf"/>
</dbReference>
<dbReference type="RefSeq" id="XP_020633628.2">
    <property type="nucleotide sequence ID" value="XM_020777969.2"/>
</dbReference>
<organism evidence="3 6">
    <name type="scientific">Pogona vitticeps</name>
    <name type="common">central bearded dragon</name>
    <dbReference type="NCBI Taxonomy" id="103695"/>
    <lineage>
        <taxon>Eukaryota</taxon>
        <taxon>Metazoa</taxon>
        <taxon>Chordata</taxon>
        <taxon>Craniata</taxon>
        <taxon>Vertebrata</taxon>
        <taxon>Euteleostomi</taxon>
        <taxon>Lepidosauria</taxon>
        <taxon>Squamata</taxon>
        <taxon>Bifurcata</taxon>
        <taxon>Unidentata</taxon>
        <taxon>Episquamata</taxon>
        <taxon>Toxicofera</taxon>
        <taxon>Iguania</taxon>
        <taxon>Acrodonta</taxon>
        <taxon>Agamidae</taxon>
        <taxon>Amphibolurinae</taxon>
        <taxon>Pogona</taxon>
    </lineage>
</organism>
<dbReference type="SUPFAM" id="SSF55315">
    <property type="entry name" value="L30e-like"/>
    <property type="match status" value="1"/>
</dbReference>
<evidence type="ECO:0000259" key="2">
    <source>
        <dbReference type="Pfam" id="PF01248"/>
    </source>
</evidence>
<feature type="domain" description="Ribosomal protein eL8/eL30/eS12/Gadd45" evidence="2">
    <location>
        <begin position="109"/>
        <end position="180"/>
    </location>
</feature>
<dbReference type="RefSeq" id="XP_020633629.2">
    <property type="nucleotide sequence ID" value="XM_020777970.2"/>
</dbReference>
<dbReference type="OrthoDB" id="20109at2759"/>
<dbReference type="InterPro" id="IPR042848">
    <property type="entry name" value="Rpp38"/>
</dbReference>
<dbReference type="InterPro" id="IPR004038">
    <property type="entry name" value="Ribosomal_eL8/eL30/eS12/Gad45"/>
</dbReference>
<dbReference type="GO" id="GO:0005655">
    <property type="term" value="C:nucleolar ribonuclease P complex"/>
    <property type="evidence" value="ECO:0007669"/>
    <property type="project" value="InterPro"/>
</dbReference>
<feature type="region of interest" description="Disordered" evidence="1">
    <location>
        <begin position="267"/>
        <end position="287"/>
    </location>
</feature>
<dbReference type="PANTHER" id="PTHR46948:SF1">
    <property type="entry name" value="RIBONUCLEASE P PROTEIN SUBUNIT P38"/>
    <property type="match status" value="1"/>
</dbReference>
<dbReference type="GO" id="GO:0000172">
    <property type="term" value="C:ribonuclease MRP complex"/>
    <property type="evidence" value="ECO:0007669"/>
    <property type="project" value="InterPro"/>
</dbReference>
<sequence length="287" mass="32203">MSKQKKSIKMSAQEGKGSVRKSKQMTIKTSLNNPYALRWCTLEGEDMHFILETLEEVMKQLAFKKIAFRRRKKPCSGQKEKKKTPCAEAIKLQEKNETEDDKAHGWTDLQVRDQLAVGINEVTKALEKNELQLVLVCKSARPAMLTSHLIPLSVSRAIPAVQVPRLSERLAPVLGLTSLLALGFKRNTDAFGEVAKVIIPRMPHLEVPWIPEQSPGSEEDTELTDLSAVELPESNPEGGSPSQKRKRTEISQLASPVIRLQGLKVKKIVPNPNKRRKLPKPKKRISK</sequence>
<evidence type="ECO:0000313" key="5">
    <source>
        <dbReference type="RefSeq" id="XP_020633628.2"/>
    </source>
</evidence>
<evidence type="ECO:0000256" key="1">
    <source>
        <dbReference type="SAM" id="MobiDB-lite"/>
    </source>
</evidence>
<dbReference type="Gene3D" id="3.30.1330.30">
    <property type="match status" value="1"/>
</dbReference>
<evidence type="ECO:0000313" key="4">
    <source>
        <dbReference type="RefSeq" id="XP_020633627.2"/>
    </source>
</evidence>
<dbReference type="KEGG" id="pvt:110070295"/>